<name>A0A835APT1_9POAL</name>
<evidence type="ECO:0008006" key="4">
    <source>
        <dbReference type="Google" id="ProtNLM"/>
    </source>
</evidence>
<gene>
    <name evidence="2" type="ORF">HU200_052040</name>
</gene>
<dbReference type="OrthoDB" id="593744at2759"/>
<feature type="region of interest" description="Disordered" evidence="1">
    <location>
        <begin position="269"/>
        <end position="304"/>
    </location>
</feature>
<dbReference type="AlphaFoldDB" id="A0A835APT1"/>
<sequence>MASQSQKRFRAGRHGDGKAGGRPVSGDPARSPSPRVVSSGKSVKVALCLRKGRSKLVEKSGRRGDSPRPWNWRTFDEDKGRPDDTSFTVHIALLHPPLLPAPLVHVQAMMRTVRSTATCPSMRRTCARPPIPHSHAMAQSSGVEHSVHIPAHGAATKGPPLPPLEKQLNGFVKAVVRIERVGNALGTLAFTWATVVLLGGSLSAQVHPHLCHVGSNVAETLDRVRELGARSPGAHPCNLGAKGPGAQLRGIRTAAAPFFLPLLSFFPHQTRPGPPPAPQRRRRPPPPPPSSKSKKHHARRIEANPDQALPILRPRTHEGIGVIHYDHRYTPLLQRAGLHVISSIVRRGLPSFNPTVLTALIDRWRPETHTFHLPCGEMTGGQSVDQLSLLDGGHAWRRSWAQHHPPPIWGTTNSRDVHDDADELTVTYYCRAWVLNMFGSVLFPDSTGDSASWMYIHCIQDWDDAGKFVECWWVYFPPPALADLRFSRLELGTWECQTLDLRVSTPYATHWRAYLDYQNELDALVPSSIHLPHRVGRQFGFAQTFPPDEKKVTDFLDYHRERIEWWNRMDDNQC</sequence>
<keyword evidence="3" id="KW-1185">Reference proteome</keyword>
<dbReference type="InterPro" id="IPR044824">
    <property type="entry name" value="MAIN-like"/>
</dbReference>
<dbReference type="Proteomes" id="UP000636709">
    <property type="component" value="Unassembled WGS sequence"/>
</dbReference>
<evidence type="ECO:0000256" key="1">
    <source>
        <dbReference type="SAM" id="MobiDB-lite"/>
    </source>
</evidence>
<evidence type="ECO:0000313" key="2">
    <source>
        <dbReference type="EMBL" id="KAF8668839.1"/>
    </source>
</evidence>
<evidence type="ECO:0000313" key="3">
    <source>
        <dbReference type="Proteomes" id="UP000636709"/>
    </source>
</evidence>
<feature type="region of interest" description="Disordered" evidence="1">
    <location>
        <begin position="1"/>
        <end position="81"/>
    </location>
</feature>
<dbReference type="PANTHER" id="PTHR46033">
    <property type="entry name" value="PROTEIN MAIN-LIKE 2"/>
    <property type="match status" value="1"/>
</dbReference>
<organism evidence="2 3">
    <name type="scientific">Digitaria exilis</name>
    <dbReference type="NCBI Taxonomy" id="1010633"/>
    <lineage>
        <taxon>Eukaryota</taxon>
        <taxon>Viridiplantae</taxon>
        <taxon>Streptophyta</taxon>
        <taxon>Embryophyta</taxon>
        <taxon>Tracheophyta</taxon>
        <taxon>Spermatophyta</taxon>
        <taxon>Magnoliopsida</taxon>
        <taxon>Liliopsida</taxon>
        <taxon>Poales</taxon>
        <taxon>Poaceae</taxon>
        <taxon>PACMAD clade</taxon>
        <taxon>Panicoideae</taxon>
        <taxon>Panicodae</taxon>
        <taxon>Paniceae</taxon>
        <taxon>Anthephorinae</taxon>
        <taxon>Digitaria</taxon>
    </lineage>
</organism>
<dbReference type="PANTHER" id="PTHR46033:SF8">
    <property type="entry name" value="PROTEIN MAINTENANCE OF MERISTEMS-LIKE"/>
    <property type="match status" value="1"/>
</dbReference>
<feature type="compositionally biased region" description="Low complexity" evidence="1">
    <location>
        <begin position="30"/>
        <end position="45"/>
    </location>
</feature>
<accession>A0A835APT1</accession>
<dbReference type="GO" id="GO:0010073">
    <property type="term" value="P:meristem maintenance"/>
    <property type="evidence" value="ECO:0007669"/>
    <property type="project" value="InterPro"/>
</dbReference>
<comment type="caution">
    <text evidence="2">The sequence shown here is derived from an EMBL/GenBank/DDBJ whole genome shotgun (WGS) entry which is preliminary data.</text>
</comment>
<feature type="compositionally biased region" description="Basic and acidic residues" evidence="1">
    <location>
        <begin position="55"/>
        <end position="66"/>
    </location>
</feature>
<proteinExistence type="predicted"/>
<reference evidence="2" key="1">
    <citation type="submission" date="2020-07" db="EMBL/GenBank/DDBJ databases">
        <title>Genome sequence and genetic diversity analysis of an under-domesticated orphan crop, white fonio (Digitaria exilis).</title>
        <authorList>
            <person name="Bennetzen J.L."/>
            <person name="Chen S."/>
            <person name="Ma X."/>
            <person name="Wang X."/>
            <person name="Yssel A.E.J."/>
            <person name="Chaluvadi S.R."/>
            <person name="Johnson M."/>
            <person name="Gangashetty P."/>
            <person name="Hamidou F."/>
            <person name="Sanogo M.D."/>
            <person name="Zwaenepoel A."/>
            <person name="Wallace J."/>
            <person name="Van De Peer Y."/>
            <person name="Van Deynze A."/>
        </authorList>
    </citation>
    <scope>NUCLEOTIDE SEQUENCE</scope>
    <source>
        <tissue evidence="2">Leaves</tissue>
    </source>
</reference>
<dbReference type="EMBL" id="JACEFO010002273">
    <property type="protein sequence ID" value="KAF8668839.1"/>
    <property type="molecule type" value="Genomic_DNA"/>
</dbReference>
<protein>
    <recommendedName>
        <fullName evidence="4">Aminotransferase-like plant mobile domain-containing protein</fullName>
    </recommendedName>
</protein>